<dbReference type="Proteomes" id="UP000480164">
    <property type="component" value="Unassembled WGS sequence"/>
</dbReference>
<accession>A0A6L6GKY7</accession>
<dbReference type="AlphaFoldDB" id="A0A6I6EC51"/>
<gene>
    <name evidence="1" type="ORF">GK011_04115</name>
    <name evidence="2" type="ORF">GN242_08960</name>
</gene>
<dbReference type="Proteomes" id="UP000424752">
    <property type="component" value="Chromosome"/>
</dbReference>
<dbReference type="KEGG" id="erwi:GN242_08960"/>
<reference evidence="1 4" key="1">
    <citation type="submission" date="2019-11" db="EMBL/GenBank/DDBJ databases">
        <title>Erwinia sp. nov., isolated from feces of birds in Tibet plateau of China.</title>
        <authorList>
            <person name="Ge Y."/>
        </authorList>
    </citation>
    <scope>NUCLEOTIDE SEQUENCE [LARGE SCALE GENOMIC DNA]</scope>
    <source>
        <strain evidence="1 4">J316</strain>
    </source>
</reference>
<protein>
    <recommendedName>
        <fullName evidence="5">Bacteriocin leader domain-containing protein</fullName>
    </recommendedName>
</protein>
<evidence type="ECO:0008006" key="5">
    <source>
        <dbReference type="Google" id="ProtNLM"/>
    </source>
</evidence>
<evidence type="ECO:0000313" key="3">
    <source>
        <dbReference type="Proteomes" id="UP000424752"/>
    </source>
</evidence>
<evidence type="ECO:0000313" key="4">
    <source>
        <dbReference type="Proteomes" id="UP000480164"/>
    </source>
</evidence>
<sequence>MKELSISQVEKVSGGFNFGSFLSAIGLKGTGKLVNAIETEIYDATFGKIPVVGPAFKDICTDFFGQGFSPSQSNNKPAE</sequence>
<dbReference type="RefSeq" id="WP_154751408.1">
    <property type="nucleotide sequence ID" value="NZ_CP046509.1"/>
</dbReference>
<dbReference type="EMBL" id="WLZX01000001">
    <property type="protein sequence ID" value="MTD26129.1"/>
    <property type="molecule type" value="Genomic_DNA"/>
</dbReference>
<evidence type="ECO:0000313" key="1">
    <source>
        <dbReference type="EMBL" id="MTD26129.1"/>
    </source>
</evidence>
<organism evidence="2 3">
    <name type="scientific">Erwinia sorbitola</name>
    <dbReference type="NCBI Taxonomy" id="2681984"/>
    <lineage>
        <taxon>Bacteria</taxon>
        <taxon>Pseudomonadati</taxon>
        <taxon>Pseudomonadota</taxon>
        <taxon>Gammaproteobacteria</taxon>
        <taxon>Enterobacterales</taxon>
        <taxon>Erwiniaceae</taxon>
        <taxon>Erwinia</taxon>
    </lineage>
</organism>
<reference evidence="2 3" key="2">
    <citation type="submission" date="2019-12" db="EMBL/GenBank/DDBJ databases">
        <title>Erwinia sp. nov., isolated from droppings of birds in the Qinghai-Tiebt plateau of China.</title>
        <authorList>
            <person name="Ge Y."/>
        </authorList>
    </citation>
    <scope>NUCLEOTIDE SEQUENCE [LARGE SCALE GENOMIC DNA]</scope>
    <source>
        <strain evidence="2 3">J780</strain>
    </source>
</reference>
<accession>A0A6I6EC51</accession>
<name>A0A6I6EC51_9GAMM</name>
<keyword evidence="4" id="KW-1185">Reference proteome</keyword>
<evidence type="ECO:0000313" key="2">
    <source>
        <dbReference type="EMBL" id="QGU87334.1"/>
    </source>
</evidence>
<proteinExistence type="predicted"/>
<dbReference type="EMBL" id="CP046509">
    <property type="protein sequence ID" value="QGU87334.1"/>
    <property type="molecule type" value="Genomic_DNA"/>
</dbReference>